<sequence length="464" mass="52133">MSAAINTHPKQAQSELSHDDLETLRNLLLGPEYKELLRQKNIQEDPALLAEHMSSVITQALKTREKDDGSILKFFTPILQKSLSESVTVNPKPIADALYPIIGPAIRKSINVSISQMVLNMNELLENSLSPKSFRWRFDAWRTGKSYAEVVFTSTLVFQVEQVFLVHRETGLLLQHVVTDNAVSKDPDLISSMLTAIQDFLRDSFTTEKDSDLDTLKLGDLTLLIEYGPTAVIAAVVRGIVPSGMHLTLSETMEAIHQEESLQLDGYDGDSSQFDHLQPLLMNCIKKQSRETPDKAEEKLKESFSKKQMIFVGIGFAAIVGIAYLSYSNYVENKQWNKLQQVFRSEPGIILSHTAYENGTYQLHGLADSTARSPESLINEYALNKLSVKSNFRPYLSLEPELVQQRIEKALLPPPTIQLNLNDEVLYVSGFAEPKWLEQLKINAPLFAGVNSINLDKLETIRTQ</sequence>
<reference evidence="2 3" key="1">
    <citation type="submission" date="2018-05" db="EMBL/GenBank/DDBJ databases">
        <title>Leucothrix arctica sp. nov., isolated from Arctic seawater.</title>
        <authorList>
            <person name="Choi A."/>
            <person name="Baek K."/>
        </authorList>
    </citation>
    <scope>NUCLEOTIDE SEQUENCE [LARGE SCALE GENOMIC DNA]</scope>
    <source>
        <strain evidence="2 3">IMCC9719</strain>
    </source>
</reference>
<dbReference type="AlphaFoldDB" id="A0A317CLF6"/>
<comment type="caution">
    <text evidence="2">The sequence shown here is derived from an EMBL/GenBank/DDBJ whole genome shotgun (WGS) entry which is preliminary data.</text>
</comment>
<gene>
    <name evidence="2" type="ORF">DKT75_03840</name>
</gene>
<evidence type="ECO:0000256" key="1">
    <source>
        <dbReference type="SAM" id="Phobius"/>
    </source>
</evidence>
<name>A0A317CLF6_9GAMM</name>
<protein>
    <recommendedName>
        <fullName evidence="4">Flagellar motor protein MotB</fullName>
    </recommendedName>
</protein>
<evidence type="ECO:0000313" key="2">
    <source>
        <dbReference type="EMBL" id="PWQ98273.1"/>
    </source>
</evidence>
<evidence type="ECO:0008006" key="4">
    <source>
        <dbReference type="Google" id="ProtNLM"/>
    </source>
</evidence>
<evidence type="ECO:0000313" key="3">
    <source>
        <dbReference type="Proteomes" id="UP000245506"/>
    </source>
</evidence>
<dbReference type="EMBL" id="QGKL01000012">
    <property type="protein sequence ID" value="PWQ98273.1"/>
    <property type="molecule type" value="Genomic_DNA"/>
</dbReference>
<proteinExistence type="predicted"/>
<keyword evidence="3" id="KW-1185">Reference proteome</keyword>
<keyword evidence="1" id="KW-0812">Transmembrane</keyword>
<dbReference type="RefSeq" id="WP_109822114.1">
    <property type="nucleotide sequence ID" value="NZ_QGKL01000012.1"/>
</dbReference>
<keyword evidence="1" id="KW-0472">Membrane</keyword>
<accession>A0A317CLF6</accession>
<organism evidence="2 3">
    <name type="scientific">Leucothrix arctica</name>
    <dbReference type="NCBI Taxonomy" id="1481894"/>
    <lineage>
        <taxon>Bacteria</taxon>
        <taxon>Pseudomonadati</taxon>
        <taxon>Pseudomonadota</taxon>
        <taxon>Gammaproteobacteria</taxon>
        <taxon>Thiotrichales</taxon>
        <taxon>Thiotrichaceae</taxon>
        <taxon>Leucothrix</taxon>
    </lineage>
</organism>
<dbReference type="Proteomes" id="UP000245506">
    <property type="component" value="Unassembled WGS sequence"/>
</dbReference>
<dbReference type="OrthoDB" id="5347798at2"/>
<keyword evidence="1" id="KW-1133">Transmembrane helix</keyword>
<feature type="transmembrane region" description="Helical" evidence="1">
    <location>
        <begin position="309"/>
        <end position="327"/>
    </location>
</feature>